<accession>A0A918ALF7</accession>
<evidence type="ECO:0000313" key="2">
    <source>
        <dbReference type="Proteomes" id="UP000639606"/>
    </source>
</evidence>
<organism evidence="1 2">
    <name type="scientific">Saccharothrix coeruleofusca</name>
    <dbReference type="NCBI Taxonomy" id="33919"/>
    <lineage>
        <taxon>Bacteria</taxon>
        <taxon>Bacillati</taxon>
        <taxon>Actinomycetota</taxon>
        <taxon>Actinomycetes</taxon>
        <taxon>Pseudonocardiales</taxon>
        <taxon>Pseudonocardiaceae</taxon>
        <taxon>Saccharothrix</taxon>
    </lineage>
</organism>
<dbReference type="AlphaFoldDB" id="A0A918ALF7"/>
<name>A0A918ALF7_9PSEU</name>
<dbReference type="GO" id="GO:0004803">
    <property type="term" value="F:transposase activity"/>
    <property type="evidence" value="ECO:0007669"/>
    <property type="project" value="TreeGrafter"/>
</dbReference>
<evidence type="ECO:0008006" key="3">
    <source>
        <dbReference type="Google" id="ProtNLM"/>
    </source>
</evidence>
<dbReference type="PANTHER" id="PTHR10948">
    <property type="entry name" value="TRANSPOSASE"/>
    <property type="match status" value="1"/>
</dbReference>
<reference evidence="1" key="2">
    <citation type="submission" date="2020-09" db="EMBL/GenBank/DDBJ databases">
        <authorList>
            <person name="Sun Q."/>
            <person name="Ohkuma M."/>
        </authorList>
    </citation>
    <scope>NUCLEOTIDE SEQUENCE</scope>
    <source>
        <strain evidence="1">JCM 3313</strain>
    </source>
</reference>
<protein>
    <recommendedName>
        <fullName evidence="3">Transposase</fullName>
    </recommendedName>
</protein>
<dbReference type="EMBL" id="BMRG01000002">
    <property type="protein sequence ID" value="GGP44970.1"/>
    <property type="molecule type" value="Genomic_DNA"/>
</dbReference>
<evidence type="ECO:0000313" key="1">
    <source>
        <dbReference type="EMBL" id="GGP44970.1"/>
    </source>
</evidence>
<dbReference type="GO" id="GO:0032196">
    <property type="term" value="P:transposition"/>
    <property type="evidence" value="ECO:0007669"/>
    <property type="project" value="TreeGrafter"/>
</dbReference>
<reference evidence="1" key="1">
    <citation type="journal article" date="2014" name="Int. J. Syst. Evol. Microbiol.">
        <title>Complete genome sequence of Corynebacterium casei LMG S-19264T (=DSM 44701T), isolated from a smear-ripened cheese.</title>
        <authorList>
            <consortium name="US DOE Joint Genome Institute (JGI-PGF)"/>
            <person name="Walter F."/>
            <person name="Albersmeier A."/>
            <person name="Kalinowski J."/>
            <person name="Ruckert C."/>
        </authorList>
    </citation>
    <scope>NUCLEOTIDE SEQUENCE</scope>
    <source>
        <strain evidence="1">JCM 3313</strain>
    </source>
</reference>
<comment type="caution">
    <text evidence="1">The sequence shown here is derived from an EMBL/GenBank/DDBJ whole genome shotgun (WGS) entry which is preliminary data.</text>
</comment>
<dbReference type="GO" id="GO:0005829">
    <property type="term" value="C:cytosol"/>
    <property type="evidence" value="ECO:0007669"/>
    <property type="project" value="TreeGrafter"/>
</dbReference>
<dbReference type="InterPro" id="IPR051917">
    <property type="entry name" value="Transposase-Integrase"/>
</dbReference>
<gene>
    <name evidence="1" type="ORF">GCM10010185_15940</name>
</gene>
<dbReference type="Proteomes" id="UP000639606">
    <property type="component" value="Unassembled WGS sequence"/>
</dbReference>
<sequence>MALPAEVAATGLPVFFAHPHFSWECGGNDKLNRIVRKFLPKCVDVPSDLRYLAADINDRPYKIHDWRKPGEVFTELLDANSSIA</sequence>
<dbReference type="RefSeq" id="WP_189222475.1">
    <property type="nucleotide sequence ID" value="NZ_BMRG01000002.1"/>
</dbReference>
<keyword evidence="2" id="KW-1185">Reference proteome</keyword>
<dbReference type="PANTHER" id="PTHR10948:SF23">
    <property type="entry name" value="TRANSPOSASE INSI FOR INSERTION SEQUENCE ELEMENT IS30A-RELATED"/>
    <property type="match status" value="1"/>
</dbReference>
<proteinExistence type="predicted"/>